<dbReference type="RefSeq" id="WP_077812634.1">
    <property type="nucleotide sequence ID" value="NZ_CP014692.1"/>
</dbReference>
<dbReference type="NCBIfam" id="TIGR02532">
    <property type="entry name" value="IV_pilin_GFxxxE"/>
    <property type="match status" value="1"/>
</dbReference>
<proteinExistence type="predicted"/>
<protein>
    <submittedName>
        <fullName evidence="2">Uncharacterized protein</fullName>
    </submittedName>
</protein>
<dbReference type="OrthoDB" id="7278934at2"/>
<dbReference type="Proteomes" id="UP000188937">
    <property type="component" value="Chromosome"/>
</dbReference>
<sequence>MKPDLTMSARQRDTGFTLLEVIIALMISGFALTAMLGSLEAGLASGGRSQRDLYAISLARSQLAGVEATLSLRPGSQSYDLEGRYHSTVEIRQIAEAAPKSSGDRIGLFSISVQVQGATGRSVTLTGRAVRPAAQE</sequence>
<keyword evidence="1" id="KW-0472">Membrane</keyword>
<keyword evidence="1" id="KW-1133">Transmembrane helix</keyword>
<name>A0A1U9KFK7_ACEAC</name>
<dbReference type="EMBL" id="CP014692">
    <property type="protein sequence ID" value="AQS84591.1"/>
    <property type="molecule type" value="Genomic_DNA"/>
</dbReference>
<evidence type="ECO:0000313" key="3">
    <source>
        <dbReference type="Proteomes" id="UP000188937"/>
    </source>
</evidence>
<dbReference type="KEGG" id="aace:A0U92_07150"/>
<feature type="transmembrane region" description="Helical" evidence="1">
    <location>
        <begin position="16"/>
        <end position="39"/>
    </location>
</feature>
<accession>A0A1U9KFK7</accession>
<dbReference type="STRING" id="435.A0U92_07150"/>
<evidence type="ECO:0000256" key="1">
    <source>
        <dbReference type="SAM" id="Phobius"/>
    </source>
</evidence>
<reference evidence="2 3" key="1">
    <citation type="submission" date="2016-03" db="EMBL/GenBank/DDBJ databases">
        <title>Acetic acid bacteria sequencing.</title>
        <authorList>
            <person name="Brandt J."/>
            <person name="Jakob F."/>
            <person name="Vogel R.F."/>
        </authorList>
    </citation>
    <scope>NUCLEOTIDE SEQUENCE [LARGE SCALE GENOMIC DNA]</scope>
    <source>
        <strain evidence="2 3">TMW2.1153</strain>
    </source>
</reference>
<organism evidence="2 3">
    <name type="scientific">Acetobacter aceti</name>
    <dbReference type="NCBI Taxonomy" id="435"/>
    <lineage>
        <taxon>Bacteria</taxon>
        <taxon>Pseudomonadati</taxon>
        <taxon>Pseudomonadota</taxon>
        <taxon>Alphaproteobacteria</taxon>
        <taxon>Acetobacterales</taxon>
        <taxon>Acetobacteraceae</taxon>
        <taxon>Acetobacter</taxon>
        <taxon>Acetobacter subgen. Acetobacter</taxon>
    </lineage>
</organism>
<gene>
    <name evidence="2" type="ORF">A0U92_07150</name>
</gene>
<dbReference type="AlphaFoldDB" id="A0A1U9KFK7"/>
<dbReference type="PROSITE" id="PS00409">
    <property type="entry name" value="PROKAR_NTER_METHYL"/>
    <property type="match status" value="1"/>
</dbReference>
<keyword evidence="1" id="KW-0812">Transmembrane</keyword>
<keyword evidence="3" id="KW-1185">Reference proteome</keyword>
<evidence type="ECO:0000313" key="2">
    <source>
        <dbReference type="EMBL" id="AQS84591.1"/>
    </source>
</evidence>
<dbReference type="Pfam" id="PF07963">
    <property type="entry name" value="N_methyl"/>
    <property type="match status" value="1"/>
</dbReference>
<dbReference type="InterPro" id="IPR012902">
    <property type="entry name" value="N_methyl_site"/>
</dbReference>